<proteinExistence type="predicted"/>
<reference evidence="1 2" key="1">
    <citation type="journal article" date="2023" name="ISME J.">
        <title>Thermophilic Dehalococcoidia with unusual traits shed light on an unexpected past.</title>
        <authorList>
            <person name="Palmer M."/>
            <person name="Covington J.K."/>
            <person name="Zhou E.M."/>
            <person name="Thomas S.C."/>
            <person name="Habib N."/>
            <person name="Seymour C.O."/>
            <person name="Lai D."/>
            <person name="Johnston J."/>
            <person name="Hashimi A."/>
            <person name="Jiao J.Y."/>
            <person name="Muok A.R."/>
            <person name="Liu L."/>
            <person name="Xian W.D."/>
            <person name="Zhi X.Y."/>
            <person name="Li M.M."/>
            <person name="Silva L.P."/>
            <person name="Bowen B.P."/>
            <person name="Louie K."/>
            <person name="Briegel A."/>
            <person name="Pett-Ridge J."/>
            <person name="Weber P.K."/>
            <person name="Tocheva E.I."/>
            <person name="Woyke T."/>
            <person name="Northen T.R."/>
            <person name="Mayali X."/>
            <person name="Li W.J."/>
            <person name="Hedlund B.P."/>
        </authorList>
    </citation>
    <scope>NUCLEOTIDE SEQUENCE [LARGE SCALE GENOMIC DNA]</scope>
    <source>
        <strain evidence="1 2">YIM 72310</strain>
    </source>
</reference>
<dbReference type="InterPro" id="IPR010451">
    <property type="entry name" value="Acetoacetate_decarboxylase"/>
</dbReference>
<sequence>MPLVGTRPTTDFEHGPLLRPGGEPWVLPRVQILQVMYELEQGAMTSLLPPALHPTIPPTLVVTAWRVPESPAGPFTLAEAKVGCRSGARPRALSVRAYCDSAAAREALAARWGYPASEADIDFARRYDRCWVTVRAGGRTVLDAHLVDPEAISGADIQYLATLNTARVEREGTAAARLIQVDPEYQFHSADRGMPELLAFDGEAWGLPGADPYWPVSASYAVADVAMPELRYLVDPAKPPLAAVERLHA</sequence>
<dbReference type="Gene3D" id="2.40.400.10">
    <property type="entry name" value="Acetoacetate decarboxylase-like"/>
    <property type="match status" value="1"/>
</dbReference>
<dbReference type="Pfam" id="PF06314">
    <property type="entry name" value="ADC"/>
    <property type="match status" value="1"/>
</dbReference>
<dbReference type="RefSeq" id="WP_270056686.1">
    <property type="nucleotide sequence ID" value="NZ_CP115149.1"/>
</dbReference>
<evidence type="ECO:0000313" key="2">
    <source>
        <dbReference type="Proteomes" id="UP001212803"/>
    </source>
</evidence>
<name>A0ABY7M8Y9_9CHLR</name>
<organism evidence="1 2">
    <name type="scientific">Tepidiforma flava</name>
    <dbReference type="NCBI Taxonomy" id="3004094"/>
    <lineage>
        <taxon>Bacteria</taxon>
        <taxon>Bacillati</taxon>
        <taxon>Chloroflexota</taxon>
        <taxon>Tepidiformia</taxon>
        <taxon>Tepidiformales</taxon>
        <taxon>Tepidiformaceae</taxon>
        <taxon>Tepidiforma</taxon>
    </lineage>
</organism>
<gene>
    <name evidence="1" type="ORF">O0235_00630</name>
</gene>
<dbReference type="Proteomes" id="UP001212803">
    <property type="component" value="Chromosome"/>
</dbReference>
<keyword evidence="2" id="KW-1185">Reference proteome</keyword>
<evidence type="ECO:0000313" key="1">
    <source>
        <dbReference type="EMBL" id="WBL36161.1"/>
    </source>
</evidence>
<dbReference type="InterPro" id="IPR023375">
    <property type="entry name" value="ADC_dom_sf"/>
</dbReference>
<accession>A0ABY7M8Y9</accession>
<dbReference type="SUPFAM" id="SSF160104">
    <property type="entry name" value="Acetoacetate decarboxylase-like"/>
    <property type="match status" value="1"/>
</dbReference>
<dbReference type="EMBL" id="CP115149">
    <property type="protein sequence ID" value="WBL36161.1"/>
    <property type="molecule type" value="Genomic_DNA"/>
</dbReference>
<protein>
    <submittedName>
        <fullName evidence="1">Acetoacetate decarboxylase family protein</fullName>
    </submittedName>
</protein>